<dbReference type="SUPFAM" id="SSF52540">
    <property type="entry name" value="P-loop containing nucleoside triphosphate hydrolases"/>
    <property type="match status" value="1"/>
</dbReference>
<comment type="caution">
    <text evidence="2">The sequence shown here is derived from an EMBL/GenBank/DDBJ whole genome shotgun (WGS) entry which is preliminary data.</text>
</comment>
<keyword evidence="3" id="KW-1185">Reference proteome</keyword>
<dbReference type="Proteomes" id="UP001634394">
    <property type="component" value="Unassembled WGS sequence"/>
</dbReference>
<accession>A0ABD3WIP6</accession>
<feature type="domain" description="G" evidence="1">
    <location>
        <begin position="47"/>
        <end position="118"/>
    </location>
</feature>
<dbReference type="AlphaFoldDB" id="A0ABD3WIP6"/>
<gene>
    <name evidence="2" type="ORF">ACJMK2_036909</name>
</gene>
<evidence type="ECO:0000313" key="2">
    <source>
        <dbReference type="EMBL" id="KAL3873824.1"/>
    </source>
</evidence>
<dbReference type="InterPro" id="IPR006073">
    <property type="entry name" value="GTP-bd"/>
</dbReference>
<organism evidence="2 3">
    <name type="scientific">Sinanodonta woodiana</name>
    <name type="common">Chinese pond mussel</name>
    <name type="synonym">Anodonta woodiana</name>
    <dbReference type="NCBI Taxonomy" id="1069815"/>
    <lineage>
        <taxon>Eukaryota</taxon>
        <taxon>Metazoa</taxon>
        <taxon>Spiralia</taxon>
        <taxon>Lophotrochozoa</taxon>
        <taxon>Mollusca</taxon>
        <taxon>Bivalvia</taxon>
        <taxon>Autobranchia</taxon>
        <taxon>Heteroconchia</taxon>
        <taxon>Palaeoheterodonta</taxon>
        <taxon>Unionida</taxon>
        <taxon>Unionoidea</taxon>
        <taxon>Unionidae</taxon>
        <taxon>Unioninae</taxon>
        <taxon>Sinanodonta</taxon>
    </lineage>
</organism>
<protein>
    <recommendedName>
        <fullName evidence="1">G domain-containing protein</fullName>
    </recommendedName>
</protein>
<reference evidence="2 3" key="1">
    <citation type="submission" date="2024-11" db="EMBL/GenBank/DDBJ databases">
        <title>Chromosome-level genome assembly of the freshwater bivalve Anodonta woodiana.</title>
        <authorList>
            <person name="Chen X."/>
        </authorList>
    </citation>
    <scope>NUCLEOTIDE SEQUENCE [LARGE SCALE GENOMIC DNA]</scope>
    <source>
        <strain evidence="2">MN2024</strain>
        <tissue evidence="2">Gills</tissue>
    </source>
</reference>
<dbReference type="Pfam" id="PF01926">
    <property type="entry name" value="MMR_HSR1"/>
    <property type="match status" value="1"/>
</dbReference>
<dbReference type="PANTHER" id="PTHR14241:SF32">
    <property type="entry name" value="VWFA DOMAIN-CONTAINING PROTEIN-RELATED"/>
    <property type="match status" value="1"/>
</dbReference>
<evidence type="ECO:0000313" key="3">
    <source>
        <dbReference type="Proteomes" id="UP001634394"/>
    </source>
</evidence>
<dbReference type="PANTHER" id="PTHR14241">
    <property type="entry name" value="INTERFERON-INDUCED PROTEIN 44"/>
    <property type="match status" value="1"/>
</dbReference>
<evidence type="ECO:0000259" key="1">
    <source>
        <dbReference type="Pfam" id="PF01926"/>
    </source>
</evidence>
<dbReference type="InterPro" id="IPR027417">
    <property type="entry name" value="P-loop_NTPase"/>
</dbReference>
<dbReference type="Gene3D" id="3.40.50.300">
    <property type="entry name" value="P-loop containing nucleotide triphosphate hydrolases"/>
    <property type="match status" value="1"/>
</dbReference>
<name>A0ABD3WIP6_SINWO</name>
<dbReference type="EMBL" id="JBJQND010000006">
    <property type="protein sequence ID" value="KAL3873824.1"/>
    <property type="molecule type" value="Genomic_DNA"/>
</dbReference>
<sequence>MKKSKSYHRLEVWREIGWSEENLQALKREVEMFVPLQGQNQFKRMNILLLGQIGAGKSSIVNTITSIFGDYASHKAESTSSDHSVTRVYRQYQIRSSTGKELAFRLCDTKGIENGETIRTEDIQRMIDGEKSDMEMSEPAYDRSYRSKFQYWKDKLFGFAQWMTGWIFRAKAVDINKRAYCVVYVIDSSSLDIIHETVENYFKDCRKLIKKNGGIPEIVVLTKADECSKAVKGDLKAISYCPNIKMIVQKVMDKFGFHENQIFPVVNMLTDVRVRKETSILFLMALRQMLFEGRDRIHELVDKKEIHTDLSCVRIV</sequence>
<proteinExistence type="predicted"/>